<protein>
    <submittedName>
        <fullName evidence="2">Uncharacterized protein</fullName>
    </submittedName>
</protein>
<gene>
    <name evidence="2" type="ORF">SAMN06297229_0783</name>
</gene>
<accession>A0A1Y6ERW4</accession>
<reference evidence="3" key="1">
    <citation type="submission" date="2017-04" db="EMBL/GenBank/DDBJ databases">
        <authorList>
            <person name="Varghese N."/>
            <person name="Submissions S."/>
        </authorList>
    </citation>
    <scope>NUCLEOTIDE SEQUENCE [LARGE SCALE GENOMIC DNA]</scope>
</reference>
<evidence type="ECO:0000256" key="1">
    <source>
        <dbReference type="SAM" id="SignalP"/>
    </source>
</evidence>
<sequence>MAQITCSVIHSRLVPAVSAAMTALLLLGCSPQQSSESSVAAGAENRVAELDLQILPNQQWQLSRESIQLSFCRNRTNEALLADSAELRLWRLSGEITAFPDYRAEGLEALQRLFAEHDVMLWQESGTVSSQLYRLVSPEGAKQRSLFAAIASLNRDSRLCYVAVKGIA</sequence>
<feature type="chain" id="PRO_5010988640" evidence="1">
    <location>
        <begin position="35"/>
        <end position="168"/>
    </location>
</feature>
<evidence type="ECO:0000313" key="3">
    <source>
        <dbReference type="Proteomes" id="UP000194450"/>
    </source>
</evidence>
<dbReference type="OrthoDB" id="6237886at2"/>
<organism evidence="2 3">
    <name type="scientific">Pseudidiomarina planktonica</name>
    <dbReference type="NCBI Taxonomy" id="1323738"/>
    <lineage>
        <taxon>Bacteria</taxon>
        <taxon>Pseudomonadati</taxon>
        <taxon>Pseudomonadota</taxon>
        <taxon>Gammaproteobacteria</taxon>
        <taxon>Alteromonadales</taxon>
        <taxon>Idiomarinaceae</taxon>
        <taxon>Pseudidiomarina</taxon>
    </lineage>
</organism>
<evidence type="ECO:0000313" key="2">
    <source>
        <dbReference type="EMBL" id="SMQ62943.1"/>
    </source>
</evidence>
<dbReference type="EMBL" id="FXWH01000001">
    <property type="protein sequence ID" value="SMQ62943.1"/>
    <property type="molecule type" value="Genomic_DNA"/>
</dbReference>
<keyword evidence="1" id="KW-0732">Signal</keyword>
<dbReference type="RefSeq" id="WP_086433936.1">
    <property type="nucleotide sequence ID" value="NZ_FXWH01000001.1"/>
</dbReference>
<keyword evidence="3" id="KW-1185">Reference proteome</keyword>
<dbReference type="AlphaFoldDB" id="A0A1Y6ERW4"/>
<feature type="signal peptide" evidence="1">
    <location>
        <begin position="1"/>
        <end position="34"/>
    </location>
</feature>
<proteinExistence type="predicted"/>
<dbReference type="Proteomes" id="UP000194450">
    <property type="component" value="Unassembled WGS sequence"/>
</dbReference>
<name>A0A1Y6ERW4_9GAMM</name>